<dbReference type="EMBL" id="MTYJ01000230">
    <property type="protein sequence ID" value="OWA51524.1"/>
    <property type="molecule type" value="Genomic_DNA"/>
</dbReference>
<reference evidence="2" key="1">
    <citation type="submission" date="2017-01" db="EMBL/GenBank/DDBJ databases">
        <title>Comparative genomics of anhydrobiosis in the tardigrade Hypsibius dujardini.</title>
        <authorList>
            <person name="Yoshida Y."/>
            <person name="Koutsovoulos G."/>
            <person name="Laetsch D."/>
            <person name="Stevens L."/>
            <person name="Kumar S."/>
            <person name="Horikawa D."/>
            <person name="Ishino K."/>
            <person name="Komine S."/>
            <person name="Tomita M."/>
            <person name="Blaxter M."/>
            <person name="Arakawa K."/>
        </authorList>
    </citation>
    <scope>NUCLEOTIDE SEQUENCE [LARGE SCALE GENOMIC DNA]</scope>
    <source>
        <strain evidence="2">Z151</strain>
    </source>
</reference>
<protein>
    <submittedName>
        <fullName evidence="1">Uncharacterized protein</fullName>
    </submittedName>
</protein>
<sequence length="194" mass="21268">MAKSPGEGLLLQTTNGFGWEYLYLDDVCLDFIQAMKALPGEPKIADLGVSTGYSTVQILSETAALVTANDLSSDLLSVLTARISKDQRSRWLKPGGLVYVKAMSPYATIAKEKFRAIYEDRVKAGADWPGEMDSETACWNRTGITAEHGYLFDLTVLERESRAVGLEILQLCYLPNAKLSSEKAHACLLAVKTK</sequence>
<evidence type="ECO:0000313" key="1">
    <source>
        <dbReference type="EMBL" id="OWA51524.1"/>
    </source>
</evidence>
<comment type="caution">
    <text evidence="1">The sequence shown here is derived from an EMBL/GenBank/DDBJ whole genome shotgun (WGS) entry which is preliminary data.</text>
</comment>
<gene>
    <name evidence="1" type="ORF">BV898_16003</name>
</gene>
<dbReference type="AlphaFoldDB" id="A0A9X6NDX7"/>
<name>A0A9X6NDX7_HYPEX</name>
<evidence type="ECO:0000313" key="2">
    <source>
        <dbReference type="Proteomes" id="UP000192578"/>
    </source>
</evidence>
<organism evidence="1 2">
    <name type="scientific">Hypsibius exemplaris</name>
    <name type="common">Freshwater tardigrade</name>
    <dbReference type="NCBI Taxonomy" id="2072580"/>
    <lineage>
        <taxon>Eukaryota</taxon>
        <taxon>Metazoa</taxon>
        <taxon>Ecdysozoa</taxon>
        <taxon>Tardigrada</taxon>
        <taxon>Eutardigrada</taxon>
        <taxon>Parachela</taxon>
        <taxon>Hypsibioidea</taxon>
        <taxon>Hypsibiidae</taxon>
        <taxon>Hypsibius</taxon>
    </lineage>
</organism>
<dbReference type="Proteomes" id="UP000192578">
    <property type="component" value="Unassembled WGS sequence"/>
</dbReference>
<dbReference type="SUPFAM" id="SSF53335">
    <property type="entry name" value="S-adenosyl-L-methionine-dependent methyltransferases"/>
    <property type="match status" value="1"/>
</dbReference>
<proteinExistence type="predicted"/>
<accession>A0A9X6NDX7</accession>
<dbReference type="InterPro" id="IPR029063">
    <property type="entry name" value="SAM-dependent_MTases_sf"/>
</dbReference>
<keyword evidence="2" id="KW-1185">Reference proteome</keyword>
<dbReference type="OrthoDB" id="540004at2759"/>